<proteinExistence type="predicted"/>
<name>A0A2H0BKD2_9BACT</name>
<sequence>MENKKVSKDRLKKIEESAVKLLSLMGSRAKVSVSSDKADQAVLINLETDEETGLLIGRQGETLTAIQTILGMIARKNFEEWVRIIVNVGDWREKQESRLKELATQTGLRAKETGEPQYLYNLAPNQRRIIHLTLSEDKELETESQGEGKERYLIVRKKSN</sequence>
<dbReference type="Proteomes" id="UP000229847">
    <property type="component" value="Unassembled WGS sequence"/>
</dbReference>
<dbReference type="EMBL" id="PCSW01000084">
    <property type="protein sequence ID" value="PIP57500.1"/>
    <property type="molecule type" value="Genomic_DNA"/>
</dbReference>
<dbReference type="AlphaFoldDB" id="A0A2H0BKD2"/>
<feature type="domain" description="R3H" evidence="1">
    <location>
        <begin position="93"/>
        <end position="159"/>
    </location>
</feature>
<dbReference type="SUPFAM" id="SSF82708">
    <property type="entry name" value="R3H domain"/>
    <property type="match status" value="1"/>
</dbReference>
<dbReference type="Gene3D" id="3.30.1370.50">
    <property type="entry name" value="R3H-like domain"/>
    <property type="match status" value="1"/>
</dbReference>
<dbReference type="PROSITE" id="PS51061">
    <property type="entry name" value="R3H"/>
    <property type="match status" value="1"/>
</dbReference>
<dbReference type="Pfam" id="PF01424">
    <property type="entry name" value="R3H"/>
    <property type="match status" value="1"/>
</dbReference>
<dbReference type="PANTHER" id="PTHR35800">
    <property type="entry name" value="PROTEIN JAG"/>
    <property type="match status" value="1"/>
</dbReference>
<protein>
    <recommendedName>
        <fullName evidence="1">R3H domain-containing protein</fullName>
    </recommendedName>
</protein>
<dbReference type="GO" id="GO:0003723">
    <property type="term" value="F:RNA binding"/>
    <property type="evidence" value="ECO:0007669"/>
    <property type="project" value="InterPro"/>
</dbReference>
<dbReference type="InterPro" id="IPR034079">
    <property type="entry name" value="R3H_KhpB"/>
</dbReference>
<dbReference type="InterPro" id="IPR036867">
    <property type="entry name" value="R3H_dom_sf"/>
</dbReference>
<dbReference type="InterPro" id="IPR001374">
    <property type="entry name" value="R3H_dom"/>
</dbReference>
<dbReference type="PANTHER" id="PTHR35800:SF1">
    <property type="entry name" value="RNA-BINDING PROTEIN KHPB"/>
    <property type="match status" value="1"/>
</dbReference>
<dbReference type="InterPro" id="IPR038008">
    <property type="entry name" value="Jag_KH"/>
</dbReference>
<gene>
    <name evidence="2" type="ORF">COX03_02730</name>
</gene>
<dbReference type="CDD" id="cd02414">
    <property type="entry name" value="KH-II_Jag"/>
    <property type="match status" value="1"/>
</dbReference>
<evidence type="ECO:0000259" key="1">
    <source>
        <dbReference type="PROSITE" id="PS51061"/>
    </source>
</evidence>
<dbReference type="Gene3D" id="3.30.300.20">
    <property type="match status" value="1"/>
</dbReference>
<evidence type="ECO:0000313" key="2">
    <source>
        <dbReference type="EMBL" id="PIP57500.1"/>
    </source>
</evidence>
<evidence type="ECO:0000313" key="3">
    <source>
        <dbReference type="Proteomes" id="UP000229847"/>
    </source>
</evidence>
<accession>A0A2H0BKD2</accession>
<dbReference type="Pfam" id="PF13083">
    <property type="entry name" value="KH_KhpA-B"/>
    <property type="match status" value="1"/>
</dbReference>
<organism evidence="2 3">
    <name type="scientific">Candidatus Woesebacteria bacterium CG22_combo_CG10-13_8_21_14_all_39_10</name>
    <dbReference type="NCBI Taxonomy" id="1975059"/>
    <lineage>
        <taxon>Bacteria</taxon>
        <taxon>Candidatus Woeseibacteriota</taxon>
    </lineage>
</organism>
<dbReference type="InterPro" id="IPR015946">
    <property type="entry name" value="KH_dom-like_a/b"/>
</dbReference>
<dbReference type="SMART" id="SM00393">
    <property type="entry name" value="R3H"/>
    <property type="match status" value="1"/>
</dbReference>
<dbReference type="InterPro" id="IPR039247">
    <property type="entry name" value="KhpB"/>
</dbReference>
<comment type="caution">
    <text evidence="2">The sequence shown here is derived from an EMBL/GenBank/DDBJ whole genome shotgun (WGS) entry which is preliminary data.</text>
</comment>
<dbReference type="CDD" id="cd02644">
    <property type="entry name" value="R3H_jag"/>
    <property type="match status" value="1"/>
</dbReference>
<reference evidence="2 3" key="1">
    <citation type="submission" date="2017-09" db="EMBL/GenBank/DDBJ databases">
        <title>Depth-based differentiation of microbial function through sediment-hosted aquifers and enrichment of novel symbionts in the deep terrestrial subsurface.</title>
        <authorList>
            <person name="Probst A.J."/>
            <person name="Ladd B."/>
            <person name="Jarett J.K."/>
            <person name="Geller-Mcgrath D.E."/>
            <person name="Sieber C.M."/>
            <person name="Emerson J.B."/>
            <person name="Anantharaman K."/>
            <person name="Thomas B.C."/>
            <person name="Malmstrom R."/>
            <person name="Stieglmeier M."/>
            <person name="Klingl A."/>
            <person name="Woyke T."/>
            <person name="Ryan C.M."/>
            <person name="Banfield J.F."/>
        </authorList>
    </citation>
    <scope>NUCLEOTIDE SEQUENCE [LARGE SCALE GENOMIC DNA]</scope>
    <source>
        <strain evidence="2">CG22_combo_CG10-13_8_21_14_all_39_10</strain>
    </source>
</reference>